<accession>A0A811ZJM6</accession>
<comment type="caution">
    <text evidence="2">The sequence shown here is derived from an EMBL/GenBank/DDBJ whole genome shotgun (WGS) entry which is preliminary data.</text>
</comment>
<gene>
    <name evidence="2" type="ORF">NYPRO_LOCUS21685</name>
</gene>
<evidence type="ECO:0000313" key="3">
    <source>
        <dbReference type="Proteomes" id="UP000645828"/>
    </source>
</evidence>
<protein>
    <submittedName>
        <fullName evidence="2">(raccoon dog) hypothetical protein</fullName>
    </submittedName>
</protein>
<evidence type="ECO:0000313" key="2">
    <source>
        <dbReference type="EMBL" id="CAD7688891.1"/>
    </source>
</evidence>
<organism evidence="2 3">
    <name type="scientific">Nyctereutes procyonoides</name>
    <name type="common">Raccoon dog</name>
    <name type="synonym">Canis procyonoides</name>
    <dbReference type="NCBI Taxonomy" id="34880"/>
    <lineage>
        <taxon>Eukaryota</taxon>
        <taxon>Metazoa</taxon>
        <taxon>Chordata</taxon>
        <taxon>Craniata</taxon>
        <taxon>Vertebrata</taxon>
        <taxon>Euteleostomi</taxon>
        <taxon>Mammalia</taxon>
        <taxon>Eutheria</taxon>
        <taxon>Laurasiatheria</taxon>
        <taxon>Carnivora</taxon>
        <taxon>Caniformia</taxon>
        <taxon>Canidae</taxon>
        <taxon>Nyctereutes</taxon>
    </lineage>
</organism>
<name>A0A811ZJM6_NYCPR</name>
<dbReference type="AlphaFoldDB" id="A0A811ZJM6"/>
<proteinExistence type="predicted"/>
<sequence>MYINTFHPKHSSCYTRTDGKLAFLSKSNPQQINRTLKEVQKRRTHCTVKFQRAMISASLADRMAKRNQKPEEAEEAKKASEKTAMATPPMKAARRQKIVKPVKISAPWVGGKC</sequence>
<keyword evidence="3" id="KW-1185">Reference proteome</keyword>
<feature type="compositionally biased region" description="Basic and acidic residues" evidence="1">
    <location>
        <begin position="62"/>
        <end position="81"/>
    </location>
</feature>
<feature type="region of interest" description="Disordered" evidence="1">
    <location>
        <begin position="61"/>
        <end position="98"/>
    </location>
</feature>
<reference evidence="2" key="1">
    <citation type="submission" date="2020-12" db="EMBL/GenBank/DDBJ databases">
        <authorList>
            <consortium name="Molecular Ecology Group"/>
        </authorList>
    </citation>
    <scope>NUCLEOTIDE SEQUENCE</scope>
    <source>
        <strain evidence="2">TBG_1078</strain>
    </source>
</reference>
<evidence type="ECO:0000256" key="1">
    <source>
        <dbReference type="SAM" id="MobiDB-lite"/>
    </source>
</evidence>
<dbReference type="EMBL" id="CAJHUB010000768">
    <property type="protein sequence ID" value="CAD7688891.1"/>
    <property type="molecule type" value="Genomic_DNA"/>
</dbReference>
<dbReference type="Gene3D" id="6.10.250.1270">
    <property type="match status" value="1"/>
</dbReference>
<dbReference type="Proteomes" id="UP000645828">
    <property type="component" value="Unassembled WGS sequence"/>
</dbReference>